<gene>
    <name evidence="6" type="ORF">FB558_1645</name>
</gene>
<accession>A0A543DZU7</accession>
<dbReference type="PANTHER" id="PTHR30204:SF69">
    <property type="entry name" value="MERR-FAMILY TRANSCRIPTIONAL REGULATOR"/>
    <property type="match status" value="1"/>
</dbReference>
<dbReference type="RefSeq" id="WP_142049801.1">
    <property type="nucleotide sequence ID" value="NZ_VFPA01000001.1"/>
</dbReference>
<evidence type="ECO:0000256" key="2">
    <source>
        <dbReference type="ARBA" id="ARBA00023015"/>
    </source>
</evidence>
<organism evidence="6 7">
    <name type="scientific">Pseudonocardia kunmingensis</name>
    <dbReference type="NCBI Taxonomy" id="630975"/>
    <lineage>
        <taxon>Bacteria</taxon>
        <taxon>Bacillati</taxon>
        <taxon>Actinomycetota</taxon>
        <taxon>Actinomycetes</taxon>
        <taxon>Pseudonocardiales</taxon>
        <taxon>Pseudonocardiaceae</taxon>
        <taxon>Pseudonocardia</taxon>
    </lineage>
</organism>
<dbReference type="SUPFAM" id="SSF46955">
    <property type="entry name" value="Putative DNA-binding domain"/>
    <property type="match status" value="1"/>
</dbReference>
<dbReference type="PROSITE" id="PS50937">
    <property type="entry name" value="HTH_MERR_2"/>
    <property type="match status" value="1"/>
</dbReference>
<evidence type="ECO:0000256" key="3">
    <source>
        <dbReference type="ARBA" id="ARBA00023125"/>
    </source>
</evidence>
<reference evidence="6 7" key="1">
    <citation type="submission" date="2019-06" db="EMBL/GenBank/DDBJ databases">
        <title>Sequencing the genomes of 1000 actinobacteria strains.</title>
        <authorList>
            <person name="Klenk H.-P."/>
        </authorList>
    </citation>
    <scope>NUCLEOTIDE SEQUENCE [LARGE SCALE GENOMIC DNA]</scope>
    <source>
        <strain evidence="6 7">DSM 45301</strain>
    </source>
</reference>
<evidence type="ECO:0000256" key="1">
    <source>
        <dbReference type="ARBA" id="ARBA00022491"/>
    </source>
</evidence>
<dbReference type="AlphaFoldDB" id="A0A543DZU7"/>
<keyword evidence="2" id="KW-0805">Transcription regulation</keyword>
<dbReference type="SMART" id="SM00422">
    <property type="entry name" value="HTH_MERR"/>
    <property type="match status" value="1"/>
</dbReference>
<protein>
    <submittedName>
        <fullName evidence="6">MerR family transcriptional regulator</fullName>
    </submittedName>
</protein>
<dbReference type="InterPro" id="IPR009061">
    <property type="entry name" value="DNA-bd_dom_put_sf"/>
</dbReference>
<dbReference type="PRINTS" id="PR00040">
    <property type="entry name" value="HTHMERR"/>
</dbReference>
<keyword evidence="7" id="KW-1185">Reference proteome</keyword>
<keyword evidence="4" id="KW-0804">Transcription</keyword>
<dbReference type="OrthoDB" id="9809391at2"/>
<proteinExistence type="predicted"/>
<keyword evidence="1" id="KW-0678">Repressor</keyword>
<dbReference type="PANTHER" id="PTHR30204">
    <property type="entry name" value="REDOX-CYCLING DRUG-SENSING TRANSCRIPTIONAL ACTIVATOR SOXR"/>
    <property type="match status" value="1"/>
</dbReference>
<dbReference type="GO" id="GO:0003700">
    <property type="term" value="F:DNA-binding transcription factor activity"/>
    <property type="evidence" value="ECO:0007669"/>
    <property type="project" value="InterPro"/>
</dbReference>
<keyword evidence="3" id="KW-0238">DNA-binding</keyword>
<dbReference type="EMBL" id="VFPA01000001">
    <property type="protein sequence ID" value="TQM14866.1"/>
    <property type="molecule type" value="Genomic_DNA"/>
</dbReference>
<dbReference type="Proteomes" id="UP000315677">
    <property type="component" value="Unassembled WGS sequence"/>
</dbReference>
<dbReference type="InterPro" id="IPR047057">
    <property type="entry name" value="MerR_fam"/>
</dbReference>
<evidence type="ECO:0000259" key="5">
    <source>
        <dbReference type="PROSITE" id="PS50937"/>
    </source>
</evidence>
<comment type="caution">
    <text evidence="6">The sequence shown here is derived from an EMBL/GenBank/DDBJ whole genome shotgun (WGS) entry which is preliminary data.</text>
</comment>
<dbReference type="GO" id="GO:0003677">
    <property type="term" value="F:DNA binding"/>
    <property type="evidence" value="ECO:0007669"/>
    <property type="project" value="UniProtKB-KW"/>
</dbReference>
<name>A0A543DZU7_9PSEU</name>
<feature type="domain" description="HTH merR-type" evidence="5">
    <location>
        <begin position="5"/>
        <end position="73"/>
    </location>
</feature>
<evidence type="ECO:0000313" key="7">
    <source>
        <dbReference type="Proteomes" id="UP000315677"/>
    </source>
</evidence>
<dbReference type="InterPro" id="IPR000551">
    <property type="entry name" value="MerR-type_HTH_dom"/>
</dbReference>
<dbReference type="Gene3D" id="1.10.1660.10">
    <property type="match status" value="1"/>
</dbReference>
<sequence>MGEGRLTIGELVARTGVGHRLLRHYEEQGLLAPERTAGGHRLYDPSAVEAVRRIRMLLDAGLPTRVIRQVVPCFDDAGARIDACVAGVLQAHVAALQQRMSDLAAQRSLALQLLPA</sequence>
<dbReference type="Pfam" id="PF13411">
    <property type="entry name" value="MerR_1"/>
    <property type="match status" value="1"/>
</dbReference>
<evidence type="ECO:0000256" key="4">
    <source>
        <dbReference type="ARBA" id="ARBA00023163"/>
    </source>
</evidence>
<evidence type="ECO:0000313" key="6">
    <source>
        <dbReference type="EMBL" id="TQM14866.1"/>
    </source>
</evidence>